<evidence type="ECO:0000313" key="1">
    <source>
        <dbReference type="EMBL" id="HIT40352.1"/>
    </source>
</evidence>
<dbReference type="Proteomes" id="UP000886722">
    <property type="component" value="Unassembled WGS sequence"/>
</dbReference>
<dbReference type="EMBL" id="DVKT01000073">
    <property type="protein sequence ID" value="HIT40352.1"/>
    <property type="molecule type" value="Genomic_DNA"/>
</dbReference>
<name>A0A9D1GFT7_9BACT</name>
<sequence>MKEINYRIFNNRYLMPQQTAEKKHRASDDKMQKPPDETDYEVLWLAKRAWDNLDKYRHTRTRSRNYTFGNQWSDTINLPDGRSISEEQYLKEQGKVPLKNNLIRKLVKNVVGQFRAIQTQPVCIARNRQDQPLSEILSSALQYVHQHNHLWEIDGRSLEEFLISGSCFHKIEYGKRNNKNDVWIDEVNPNRIFFNSMEDSRHWDCTLIGELHDVPIAQVLSHFAHGSRKRATELREIYCNATESQLRETYENLLSEPLDNIDFFMPTDKHLCRIIEVWRLENRERLMCHDTLTGRYYKEEIDHAAEIEVENQRRISEARSKDIAEENVPLIHTEWFIDQFWYYRFFTPFGEILAEGETPYWHGEHPYTFKLYPLIDGEIHSFVEDIIDQQRYINRLITLVDFIMGSSAKGVLLFPENQIPDGMTIEDIAEEWTRYNGVILFKPKPGEALPQQIAINATNIGAYELLNLQMQLLDNISGVHGAMQGQAPSAGTPADLYSQQVQNAGINLIDIFESFKSFRERRDTKLLKTIQQYYDRQRYIDIAGDKIDERNIPYTPDEVQHAEVDINITESTSSPVFRSASNEFLLQLFRMGHISLEMLLENGAFPFSDRLLQSIEKQKQEQQEILTSALQAQQTPTFSQPMV</sequence>
<evidence type="ECO:0000313" key="2">
    <source>
        <dbReference type="Proteomes" id="UP000886722"/>
    </source>
</evidence>
<organism evidence="1 2">
    <name type="scientific">Candidatus Caccoplasma intestinavium</name>
    <dbReference type="NCBI Taxonomy" id="2840716"/>
    <lineage>
        <taxon>Bacteria</taxon>
        <taxon>Pseudomonadati</taxon>
        <taxon>Bacteroidota</taxon>
        <taxon>Bacteroidia</taxon>
        <taxon>Bacteroidales</taxon>
        <taxon>Bacteroidaceae</taxon>
        <taxon>Bacteroidaceae incertae sedis</taxon>
        <taxon>Candidatus Caccoplasma</taxon>
    </lineage>
</organism>
<comment type="caution">
    <text evidence="1">The sequence shown here is derived from an EMBL/GenBank/DDBJ whole genome shotgun (WGS) entry which is preliminary data.</text>
</comment>
<evidence type="ECO:0008006" key="3">
    <source>
        <dbReference type="Google" id="ProtNLM"/>
    </source>
</evidence>
<protein>
    <recommendedName>
        <fullName evidence="3">Portal protein</fullName>
    </recommendedName>
</protein>
<dbReference type="AlphaFoldDB" id="A0A9D1GFT7"/>
<reference evidence="1" key="2">
    <citation type="journal article" date="2021" name="PeerJ">
        <title>Extensive microbial diversity within the chicken gut microbiome revealed by metagenomics and culture.</title>
        <authorList>
            <person name="Gilroy R."/>
            <person name="Ravi A."/>
            <person name="Getino M."/>
            <person name="Pursley I."/>
            <person name="Horton D.L."/>
            <person name="Alikhan N.F."/>
            <person name="Baker D."/>
            <person name="Gharbi K."/>
            <person name="Hall N."/>
            <person name="Watson M."/>
            <person name="Adriaenssens E.M."/>
            <person name="Foster-Nyarko E."/>
            <person name="Jarju S."/>
            <person name="Secka A."/>
            <person name="Antonio M."/>
            <person name="Oren A."/>
            <person name="Chaudhuri R.R."/>
            <person name="La Ragione R."/>
            <person name="Hildebrand F."/>
            <person name="Pallen M.J."/>
        </authorList>
    </citation>
    <scope>NUCLEOTIDE SEQUENCE</scope>
    <source>
        <strain evidence="1">21143</strain>
    </source>
</reference>
<accession>A0A9D1GFT7</accession>
<dbReference type="InterPro" id="IPR032427">
    <property type="entry name" value="P22_portal"/>
</dbReference>
<reference evidence="1" key="1">
    <citation type="submission" date="2020-10" db="EMBL/GenBank/DDBJ databases">
        <authorList>
            <person name="Gilroy R."/>
        </authorList>
    </citation>
    <scope>NUCLEOTIDE SEQUENCE</scope>
    <source>
        <strain evidence="1">21143</strain>
    </source>
</reference>
<proteinExistence type="predicted"/>
<gene>
    <name evidence="1" type="ORF">IAD06_10030</name>
</gene>
<dbReference type="Pfam" id="PF16510">
    <property type="entry name" value="P22_portal"/>
    <property type="match status" value="1"/>
</dbReference>